<name>A0A8A7K6H3_9FIRM</name>
<evidence type="ECO:0000313" key="7">
    <source>
        <dbReference type="EMBL" id="QTL97316.1"/>
    </source>
</evidence>
<organism evidence="7 8">
    <name type="scientific">Iocasia fonsfrigidae</name>
    <dbReference type="NCBI Taxonomy" id="2682810"/>
    <lineage>
        <taxon>Bacteria</taxon>
        <taxon>Bacillati</taxon>
        <taxon>Bacillota</taxon>
        <taxon>Clostridia</taxon>
        <taxon>Halanaerobiales</taxon>
        <taxon>Halanaerobiaceae</taxon>
        <taxon>Iocasia</taxon>
    </lineage>
</organism>
<dbReference type="Gene3D" id="3.40.50.970">
    <property type="match status" value="1"/>
</dbReference>
<evidence type="ECO:0000256" key="4">
    <source>
        <dbReference type="ARBA" id="ARBA00022723"/>
    </source>
</evidence>
<keyword evidence="4" id="KW-0479">Metal-binding</keyword>
<comment type="cofactor">
    <cofactor evidence="1">
        <name>thiamine diphosphate</name>
        <dbReference type="ChEBI" id="CHEBI:58937"/>
    </cofactor>
</comment>
<evidence type="ECO:0000313" key="8">
    <source>
        <dbReference type="Proteomes" id="UP000665020"/>
    </source>
</evidence>
<evidence type="ECO:0000256" key="1">
    <source>
        <dbReference type="ARBA" id="ARBA00001964"/>
    </source>
</evidence>
<dbReference type="CDD" id="cd02012">
    <property type="entry name" value="TPP_TK"/>
    <property type="match status" value="1"/>
</dbReference>
<dbReference type="PANTHER" id="PTHR47514">
    <property type="entry name" value="TRANSKETOLASE N-TERMINAL SECTION-RELATED"/>
    <property type="match status" value="1"/>
</dbReference>
<dbReference type="SUPFAM" id="SSF52518">
    <property type="entry name" value="Thiamin diphosphate-binding fold (THDP-binding)"/>
    <property type="match status" value="1"/>
</dbReference>
<dbReference type="GO" id="GO:0046872">
    <property type="term" value="F:metal ion binding"/>
    <property type="evidence" value="ECO:0007669"/>
    <property type="project" value="UniProtKB-KW"/>
</dbReference>
<dbReference type="EMBL" id="CP046640">
    <property type="protein sequence ID" value="QTL97316.1"/>
    <property type="molecule type" value="Genomic_DNA"/>
</dbReference>
<dbReference type="InterPro" id="IPR005474">
    <property type="entry name" value="Transketolase_N"/>
</dbReference>
<evidence type="ECO:0000256" key="2">
    <source>
        <dbReference type="ARBA" id="ARBA00007131"/>
    </source>
</evidence>
<protein>
    <submittedName>
        <fullName evidence="7">Transketolase</fullName>
    </submittedName>
</protein>
<dbReference type="InterPro" id="IPR029061">
    <property type="entry name" value="THDP-binding"/>
</dbReference>
<gene>
    <name evidence="7" type="ORF">GM661_04615</name>
</gene>
<comment type="similarity">
    <text evidence="2">Belongs to the transketolase family.</text>
</comment>
<accession>A0A8A7K6H3</accession>
<dbReference type="KEGG" id="ifn:GM661_04615"/>
<evidence type="ECO:0000256" key="3">
    <source>
        <dbReference type="ARBA" id="ARBA00022679"/>
    </source>
</evidence>
<dbReference type="Proteomes" id="UP000665020">
    <property type="component" value="Chromosome"/>
</dbReference>
<evidence type="ECO:0000259" key="6">
    <source>
        <dbReference type="Pfam" id="PF00456"/>
    </source>
</evidence>
<feature type="domain" description="Transketolase N-terminal" evidence="6">
    <location>
        <begin position="13"/>
        <end position="259"/>
    </location>
</feature>
<dbReference type="RefSeq" id="WP_230868946.1">
    <property type="nucleotide sequence ID" value="NZ_CP046640.1"/>
</dbReference>
<keyword evidence="8" id="KW-1185">Reference proteome</keyword>
<dbReference type="PANTHER" id="PTHR47514:SF1">
    <property type="entry name" value="TRANSKETOLASE N-TERMINAL SECTION-RELATED"/>
    <property type="match status" value="1"/>
</dbReference>
<sequence>MSKELEYFKSKTDMIRRDIITMLGEAGSGHPGGSLSAVEILSSLYYELMEKGDKFVLSKGHSAPALYSILADKGYFAKKELMTLRKLGSILQGHPDMKKTPGVHFSTGSLGQGLSAANGMAIAAKYDKSDQRIYVLLGDGELQEGQIWEAVMTARHRRLDNLIAYVDHNNLQIDGSCVEVKSLDKIKEKFLSFGWGVFTIDGHDIKSIIETTRKAWQVKGKPVCIISNTIKGKGISFMEDEVGWHGKAPSKEEVELALKELKGVE</sequence>
<dbReference type="Pfam" id="PF00456">
    <property type="entry name" value="Transketolase_N"/>
    <property type="match status" value="1"/>
</dbReference>
<dbReference type="AlphaFoldDB" id="A0A8A7K6H3"/>
<keyword evidence="5" id="KW-0786">Thiamine pyrophosphate</keyword>
<dbReference type="PROSITE" id="PS00801">
    <property type="entry name" value="TRANSKETOLASE_1"/>
    <property type="match status" value="1"/>
</dbReference>
<reference evidence="7" key="1">
    <citation type="submission" date="2019-12" db="EMBL/GenBank/DDBJ databases">
        <authorList>
            <person name="zhang j."/>
            <person name="sun C.M."/>
        </authorList>
    </citation>
    <scope>NUCLEOTIDE SEQUENCE</scope>
    <source>
        <strain evidence="7">NS-1</strain>
    </source>
</reference>
<keyword evidence="3" id="KW-0808">Transferase</keyword>
<evidence type="ECO:0000256" key="5">
    <source>
        <dbReference type="ARBA" id="ARBA00023052"/>
    </source>
</evidence>
<proteinExistence type="inferred from homology"/>
<dbReference type="InterPro" id="IPR049557">
    <property type="entry name" value="Transketolase_CS"/>
</dbReference>
<dbReference type="GO" id="GO:0016740">
    <property type="term" value="F:transferase activity"/>
    <property type="evidence" value="ECO:0007669"/>
    <property type="project" value="UniProtKB-KW"/>
</dbReference>